<evidence type="ECO:0000256" key="1">
    <source>
        <dbReference type="SAM" id="MobiDB-lite"/>
    </source>
</evidence>
<dbReference type="VEuPathDB" id="FungiDB:PPTG_07573"/>
<evidence type="ECO:0000313" key="3">
    <source>
        <dbReference type="Proteomes" id="UP000018817"/>
    </source>
</evidence>
<organism evidence="2 3">
    <name type="scientific">Phytophthora nicotianae (strain INRA-310)</name>
    <name type="common">Phytophthora parasitica</name>
    <dbReference type="NCBI Taxonomy" id="761204"/>
    <lineage>
        <taxon>Eukaryota</taxon>
        <taxon>Sar</taxon>
        <taxon>Stramenopiles</taxon>
        <taxon>Oomycota</taxon>
        <taxon>Peronosporomycetes</taxon>
        <taxon>Peronosporales</taxon>
        <taxon>Peronosporaceae</taxon>
        <taxon>Phytophthora</taxon>
    </lineage>
</organism>
<sequence>MLNTISVFRRFDVEDPIVLAGTAMWCPLSAGIMLQDYNLPSSRRHRRILDTKVADPERGAIAPPEEPDSHVEEDESDSDVEPELLCPLVESDFESVKISESLADESDVADAEETESVAELFEEVCVSVELVLVIDEAVLELDNDDVELVVMAAVETPETTKAARRTTRIILIEIGESRNEENSRGIEHSKIGKIGDGHIGGSDCLGTG</sequence>
<protein>
    <submittedName>
        <fullName evidence="2">Uncharacterized protein</fullName>
    </submittedName>
</protein>
<dbReference type="EMBL" id="KI669572">
    <property type="protein sequence ID" value="ETN14546.1"/>
    <property type="molecule type" value="Genomic_DNA"/>
</dbReference>
<name>W2QNK1_PHYN3</name>
<feature type="region of interest" description="Disordered" evidence="1">
    <location>
        <begin position="54"/>
        <end position="81"/>
    </location>
</feature>
<evidence type="ECO:0000313" key="2">
    <source>
        <dbReference type="EMBL" id="ETN14546.1"/>
    </source>
</evidence>
<gene>
    <name evidence="2" type="ORF">PPTG_07573</name>
</gene>
<feature type="compositionally biased region" description="Acidic residues" evidence="1">
    <location>
        <begin position="71"/>
        <end position="81"/>
    </location>
</feature>
<dbReference type="AlphaFoldDB" id="W2QNK1"/>
<dbReference type="Proteomes" id="UP000018817">
    <property type="component" value="Unassembled WGS sequence"/>
</dbReference>
<accession>W2QNK1</accession>
<dbReference type="GeneID" id="20177433"/>
<reference evidence="2 3" key="2">
    <citation type="submission" date="2013-11" db="EMBL/GenBank/DDBJ databases">
        <title>The Genome Sequence of Phytophthora parasitica INRA-310.</title>
        <authorList>
            <consortium name="The Broad Institute Genomics Platform"/>
            <person name="Russ C."/>
            <person name="Tyler B."/>
            <person name="Panabieres F."/>
            <person name="Shan W."/>
            <person name="Tripathy S."/>
            <person name="Grunwald N."/>
            <person name="Machado M."/>
            <person name="Johnson C.S."/>
            <person name="Arredondo F."/>
            <person name="Hong C."/>
            <person name="Coffey M."/>
            <person name="Young S.K."/>
            <person name="Zeng Q."/>
            <person name="Gargeya S."/>
            <person name="Fitzgerald M."/>
            <person name="Abouelleil A."/>
            <person name="Alvarado L."/>
            <person name="Chapman S.B."/>
            <person name="Gainer-Dewar J."/>
            <person name="Goldberg J."/>
            <person name="Griggs A."/>
            <person name="Gujja S."/>
            <person name="Hansen M."/>
            <person name="Howarth C."/>
            <person name="Imamovic A."/>
            <person name="Ireland A."/>
            <person name="Larimer J."/>
            <person name="McCowan C."/>
            <person name="Murphy C."/>
            <person name="Pearson M."/>
            <person name="Poon T.W."/>
            <person name="Priest M."/>
            <person name="Roberts A."/>
            <person name="Saif S."/>
            <person name="Shea T."/>
            <person name="Sykes S."/>
            <person name="Wortman J."/>
            <person name="Nusbaum C."/>
            <person name="Birren B."/>
        </authorList>
    </citation>
    <scope>NUCLEOTIDE SEQUENCE [LARGE SCALE GENOMIC DNA]</scope>
    <source>
        <strain evidence="2 3">INRA-310</strain>
    </source>
</reference>
<proteinExistence type="predicted"/>
<dbReference type="RefSeq" id="XP_008900097.1">
    <property type="nucleotide sequence ID" value="XM_008901849.1"/>
</dbReference>
<reference evidence="3" key="1">
    <citation type="submission" date="2011-12" db="EMBL/GenBank/DDBJ databases">
        <authorList>
            <consortium name="The Broad Institute Genome Sequencing Platform"/>
            <person name="Russ C."/>
            <person name="Tyler B."/>
            <person name="Panabieres F."/>
            <person name="Shan W."/>
            <person name="Tripathy S."/>
            <person name="Grunwald N."/>
            <person name="Machado M."/>
            <person name="Young S.K."/>
            <person name="Zeng Q."/>
            <person name="Gargeya S."/>
            <person name="Fitzgerald M."/>
            <person name="Haas B."/>
            <person name="Abouelleil A."/>
            <person name="Alvarado L."/>
            <person name="Arachchi H.M."/>
            <person name="Berlin A."/>
            <person name="Chapman S.B."/>
            <person name="Gearin G."/>
            <person name="Goldberg J."/>
            <person name="Griggs A."/>
            <person name="Gujja S."/>
            <person name="Hansen M."/>
            <person name="Heiman D."/>
            <person name="Howarth C."/>
            <person name="Larimer J."/>
            <person name="Lui A."/>
            <person name="MacDonald P.J.P."/>
            <person name="McCowen C."/>
            <person name="Montmayeur A."/>
            <person name="Murphy C."/>
            <person name="Neiman D."/>
            <person name="Pearson M."/>
            <person name="Priest M."/>
            <person name="Roberts A."/>
            <person name="Saif S."/>
            <person name="Shea T."/>
            <person name="Sisk P."/>
            <person name="Stolte C."/>
            <person name="Sykes S."/>
            <person name="Wortman J."/>
            <person name="Nusbaum C."/>
            <person name="Birren B."/>
        </authorList>
    </citation>
    <scope>NUCLEOTIDE SEQUENCE [LARGE SCALE GENOMIC DNA]</scope>
    <source>
        <strain evidence="3">INRA-310</strain>
    </source>
</reference>